<dbReference type="PROSITE" id="PS50893">
    <property type="entry name" value="ABC_TRANSPORTER_2"/>
    <property type="match status" value="1"/>
</dbReference>
<feature type="compositionally biased region" description="Basic residues" evidence="4">
    <location>
        <begin position="77"/>
        <end position="109"/>
    </location>
</feature>
<dbReference type="SMART" id="SM00382">
    <property type="entry name" value="AAA"/>
    <property type="match status" value="1"/>
</dbReference>
<dbReference type="Proteomes" id="UP000316806">
    <property type="component" value="Chromosome"/>
</dbReference>
<dbReference type="InterPro" id="IPR003593">
    <property type="entry name" value="AAA+_ATPase"/>
</dbReference>
<dbReference type="GO" id="GO:0005524">
    <property type="term" value="F:ATP binding"/>
    <property type="evidence" value="ECO:0007669"/>
    <property type="project" value="UniProtKB-KW"/>
</dbReference>
<evidence type="ECO:0000313" key="7">
    <source>
        <dbReference type="Proteomes" id="UP000316806"/>
    </source>
</evidence>
<dbReference type="AlphaFoldDB" id="A0A516R886"/>
<dbReference type="CDD" id="cd03230">
    <property type="entry name" value="ABC_DR_subfamily_A"/>
    <property type="match status" value="1"/>
</dbReference>
<proteinExistence type="predicted"/>
<reference evidence="6 7" key="1">
    <citation type="journal article" date="2019" name="J. Ind. Microbiol. Biotechnol.">
        <title>The complete genomic sequence of Streptomyces spectabilis NRRL-2792 and identification of secondary metabolite biosynthetic gene clusters.</title>
        <authorList>
            <person name="Sinha A."/>
            <person name="Phillips-Salemka S."/>
            <person name="Niraula T.A."/>
            <person name="Short K.A."/>
            <person name="Niraula N.P."/>
        </authorList>
    </citation>
    <scope>NUCLEOTIDE SEQUENCE [LARGE SCALE GENOMIC DNA]</scope>
    <source>
        <strain evidence="6 7">NRRL 2792</strain>
    </source>
</reference>
<dbReference type="Pfam" id="PF00005">
    <property type="entry name" value="ABC_tran"/>
    <property type="match status" value="1"/>
</dbReference>
<keyword evidence="3 6" id="KW-0067">ATP-binding</keyword>
<feature type="domain" description="ABC transporter" evidence="5">
    <location>
        <begin position="137"/>
        <end position="338"/>
    </location>
</feature>
<keyword evidence="2" id="KW-0547">Nucleotide-binding</keyword>
<accession>A0A516R886</accession>
<dbReference type="InterPro" id="IPR003439">
    <property type="entry name" value="ABC_transporter-like_ATP-bd"/>
</dbReference>
<evidence type="ECO:0000256" key="1">
    <source>
        <dbReference type="ARBA" id="ARBA00022448"/>
    </source>
</evidence>
<name>A0A516R886_STRST</name>
<feature type="region of interest" description="Disordered" evidence="4">
    <location>
        <begin position="1"/>
        <end position="133"/>
    </location>
</feature>
<sequence length="338" mass="36321">MRGARRGRLDPDPARPRRRGLRRGLRHGPHLFLRAARRGVRRRPGDAGPCRGRHGGRVRGPAHRAGHGGRRALPGPRRGHRGPPRARRAARRRARGHLGRAARRRRPRPGRPQGGTRRPDGRRLPRPPAESRSAAVIDIDDLVVRRGTADVLRGLNARVAPGESVRVAGPNGSGKSTLLRVLAGLTAPDAGRVTVEGRAPGDPAVRALRGYVQEPPPLYEHLTAAEQLGFTAGVWGVPAGGLRERAAALGLGERFDVLVGELSLGQRKKLGYVCATAHAPRLVLLDEPFNGLDTAAESAVREDLARWRSEGRTLVVVSHSDTSVAGLVDRTLTLEAAA</sequence>
<keyword evidence="1" id="KW-0813">Transport</keyword>
<dbReference type="PANTHER" id="PTHR42939">
    <property type="entry name" value="ABC TRANSPORTER ATP-BINDING PROTEIN ALBC-RELATED"/>
    <property type="match status" value="1"/>
</dbReference>
<dbReference type="EMBL" id="CP040916">
    <property type="protein sequence ID" value="QDQ11877.1"/>
    <property type="molecule type" value="Genomic_DNA"/>
</dbReference>
<dbReference type="Gene3D" id="3.40.50.300">
    <property type="entry name" value="P-loop containing nucleotide triphosphate hydrolases"/>
    <property type="match status" value="1"/>
</dbReference>
<organism evidence="6 7">
    <name type="scientific">Streptomyces spectabilis</name>
    <dbReference type="NCBI Taxonomy" id="68270"/>
    <lineage>
        <taxon>Bacteria</taxon>
        <taxon>Bacillati</taxon>
        <taxon>Actinomycetota</taxon>
        <taxon>Actinomycetes</taxon>
        <taxon>Kitasatosporales</taxon>
        <taxon>Streptomycetaceae</taxon>
        <taxon>Streptomyces</taxon>
    </lineage>
</organism>
<evidence type="ECO:0000313" key="6">
    <source>
        <dbReference type="EMBL" id="QDQ11877.1"/>
    </source>
</evidence>
<dbReference type="PANTHER" id="PTHR42939:SF1">
    <property type="entry name" value="ABC TRANSPORTER ATP-BINDING PROTEIN ALBC-RELATED"/>
    <property type="match status" value="1"/>
</dbReference>
<dbReference type="InterPro" id="IPR027417">
    <property type="entry name" value="P-loop_NTPase"/>
</dbReference>
<feature type="compositionally biased region" description="Basic residues" evidence="4">
    <location>
        <begin position="16"/>
        <end position="42"/>
    </location>
</feature>
<evidence type="ECO:0000259" key="5">
    <source>
        <dbReference type="PROSITE" id="PS50893"/>
    </source>
</evidence>
<dbReference type="SUPFAM" id="SSF52540">
    <property type="entry name" value="P-loop containing nucleoside triphosphate hydrolases"/>
    <property type="match status" value="1"/>
</dbReference>
<evidence type="ECO:0000256" key="2">
    <source>
        <dbReference type="ARBA" id="ARBA00022741"/>
    </source>
</evidence>
<protein>
    <submittedName>
        <fullName evidence="6">ABC transporter ATP-binding protein</fullName>
    </submittedName>
</protein>
<evidence type="ECO:0000256" key="3">
    <source>
        <dbReference type="ARBA" id="ARBA00022840"/>
    </source>
</evidence>
<dbReference type="GO" id="GO:0016887">
    <property type="term" value="F:ATP hydrolysis activity"/>
    <property type="evidence" value="ECO:0007669"/>
    <property type="project" value="InterPro"/>
</dbReference>
<gene>
    <name evidence="6" type="ORF">FH965_15910</name>
</gene>
<evidence type="ECO:0000256" key="4">
    <source>
        <dbReference type="SAM" id="MobiDB-lite"/>
    </source>
</evidence>
<feature type="compositionally biased region" description="Basic residues" evidence="4">
    <location>
        <begin position="51"/>
        <end position="70"/>
    </location>
</feature>
<dbReference type="InterPro" id="IPR051782">
    <property type="entry name" value="ABC_Transporter_VariousFunc"/>
</dbReference>